<name>A0A9Q0GT28_9MAGN</name>
<keyword evidence="3" id="KW-1185">Reference proteome</keyword>
<reference evidence="2" key="1">
    <citation type="journal article" date="2023" name="Plant J.">
        <title>The genome of the king protea, Protea cynaroides.</title>
        <authorList>
            <person name="Chang J."/>
            <person name="Duong T.A."/>
            <person name="Schoeman C."/>
            <person name="Ma X."/>
            <person name="Roodt D."/>
            <person name="Barker N."/>
            <person name="Li Z."/>
            <person name="Van de Peer Y."/>
            <person name="Mizrachi E."/>
        </authorList>
    </citation>
    <scope>NUCLEOTIDE SEQUENCE</scope>
    <source>
        <tissue evidence="2">Young leaves</tissue>
    </source>
</reference>
<organism evidence="2 3">
    <name type="scientific">Protea cynaroides</name>
    <dbReference type="NCBI Taxonomy" id="273540"/>
    <lineage>
        <taxon>Eukaryota</taxon>
        <taxon>Viridiplantae</taxon>
        <taxon>Streptophyta</taxon>
        <taxon>Embryophyta</taxon>
        <taxon>Tracheophyta</taxon>
        <taxon>Spermatophyta</taxon>
        <taxon>Magnoliopsida</taxon>
        <taxon>Proteales</taxon>
        <taxon>Proteaceae</taxon>
        <taxon>Protea</taxon>
    </lineage>
</organism>
<dbReference type="Proteomes" id="UP001141806">
    <property type="component" value="Unassembled WGS sequence"/>
</dbReference>
<accession>A0A9Q0GT28</accession>
<evidence type="ECO:0000313" key="2">
    <source>
        <dbReference type="EMBL" id="KAJ4952571.1"/>
    </source>
</evidence>
<proteinExistence type="predicted"/>
<dbReference type="AlphaFoldDB" id="A0A9Q0GT28"/>
<dbReference type="OrthoDB" id="1937528at2759"/>
<gene>
    <name evidence="1" type="ORF">NE237_014256</name>
    <name evidence="2" type="ORF">NE237_029403</name>
</gene>
<protein>
    <submittedName>
        <fullName evidence="2">Uncharacterized protein</fullName>
    </submittedName>
</protein>
<comment type="caution">
    <text evidence="2">The sequence shown here is derived from an EMBL/GenBank/DDBJ whole genome shotgun (WGS) entry which is preliminary data.</text>
</comment>
<sequence>MVQKDKGGGFISGRISLCSSSYKIMDKVLSLRMEIIPFIIASAQGGFVKGHQIHDGILLAHERSSMLSLKVVLQESFSSVTCGSAAEAKQAGVGTISTASSVPAPVSWSTESTTSAGYTATASTDFNFSCDCY</sequence>
<evidence type="ECO:0000313" key="3">
    <source>
        <dbReference type="Proteomes" id="UP001141806"/>
    </source>
</evidence>
<dbReference type="EMBL" id="JAMYWD010001742">
    <property type="protein sequence ID" value="KAJ4941331.1"/>
    <property type="molecule type" value="Genomic_DNA"/>
</dbReference>
<evidence type="ECO:0000313" key="1">
    <source>
        <dbReference type="EMBL" id="KAJ4941331.1"/>
    </source>
</evidence>
<dbReference type="EMBL" id="JAMYWD010000012">
    <property type="protein sequence ID" value="KAJ4952571.1"/>
    <property type="molecule type" value="Genomic_DNA"/>
</dbReference>